<dbReference type="InterPro" id="IPR001387">
    <property type="entry name" value="Cro/C1-type_HTH"/>
</dbReference>
<dbReference type="GO" id="GO:0003677">
    <property type="term" value="F:DNA binding"/>
    <property type="evidence" value="ECO:0007669"/>
    <property type="project" value="InterPro"/>
</dbReference>
<dbReference type="Pfam" id="PF13464">
    <property type="entry name" value="RodZ_C"/>
    <property type="match status" value="1"/>
</dbReference>
<keyword evidence="1" id="KW-0812">Transmembrane</keyword>
<dbReference type="EMBL" id="JACEOL010000066">
    <property type="protein sequence ID" value="MBA4603735.1"/>
    <property type="molecule type" value="Genomic_DNA"/>
</dbReference>
<dbReference type="InterPro" id="IPR050400">
    <property type="entry name" value="Bact_Cytoskel_RodZ"/>
</dbReference>
<dbReference type="SUPFAM" id="SSF47413">
    <property type="entry name" value="lambda repressor-like DNA-binding domains"/>
    <property type="match status" value="1"/>
</dbReference>
<reference evidence="3 4" key="1">
    <citation type="submission" date="2020-07" db="EMBL/GenBank/DDBJ databases">
        <title>Thermoactinomyces phylogeny.</title>
        <authorList>
            <person name="Dunlap C."/>
        </authorList>
    </citation>
    <scope>NUCLEOTIDE SEQUENCE [LARGE SCALE GENOMIC DNA]</scope>
    <source>
        <strain evidence="3 4">AMNI-1</strain>
    </source>
</reference>
<dbReference type="CDD" id="cd00093">
    <property type="entry name" value="HTH_XRE"/>
    <property type="match status" value="1"/>
</dbReference>
<evidence type="ECO:0000313" key="3">
    <source>
        <dbReference type="EMBL" id="MBA4603735.1"/>
    </source>
</evidence>
<dbReference type="AlphaFoldDB" id="A0A7W1XUY9"/>
<evidence type="ECO:0000256" key="1">
    <source>
        <dbReference type="SAM" id="Phobius"/>
    </source>
</evidence>
<accession>A0A7W1XUY9</accession>
<dbReference type="Proteomes" id="UP000538292">
    <property type="component" value="Unassembled WGS sequence"/>
</dbReference>
<comment type="caution">
    <text evidence="3">The sequence shown here is derived from an EMBL/GenBank/DDBJ whole genome shotgun (WGS) entry which is preliminary data.</text>
</comment>
<keyword evidence="1" id="KW-1133">Transmembrane helix</keyword>
<dbReference type="RefSeq" id="WP_181742208.1">
    <property type="nucleotide sequence ID" value="NZ_JACEOL010000066.1"/>
</dbReference>
<sequence>MSKPFEELKRARNEKRMSLVQVAEMTGIDTEYLAALENAEFSLLPDPLYVRGFIRRYAKTVGVNAKPILDAYREWEQEVNFIEETNQQVSLPSRSSRYQKNRKAGWKSPGSAIEKFKTLNVKKKRILVSSAVFLILAASAVIWLIIDKVYSGAETVQLNQSSSSAPDSSSAAMVKKRPVVRLAQPAEKSDYGDVYSIENADKVEVRISAVKLAEIQVRSGGPTGEKIAEKTLRAKKTEMFSDPKWLSLRVDHPDHVKIYVNGVLIDTSKQKEVSLYQLKIKEK</sequence>
<gene>
    <name evidence="3" type="ORF">H2C83_15815</name>
</gene>
<keyword evidence="1" id="KW-0472">Membrane</keyword>
<feature type="transmembrane region" description="Helical" evidence="1">
    <location>
        <begin position="126"/>
        <end position="146"/>
    </location>
</feature>
<proteinExistence type="predicted"/>
<organism evidence="3 4">
    <name type="scientific">Thermoactinomyces mirandus</name>
    <dbReference type="NCBI Taxonomy" id="2756294"/>
    <lineage>
        <taxon>Bacteria</taxon>
        <taxon>Bacillati</taxon>
        <taxon>Bacillota</taxon>
        <taxon>Bacilli</taxon>
        <taxon>Bacillales</taxon>
        <taxon>Thermoactinomycetaceae</taxon>
        <taxon>Thermoactinomyces</taxon>
    </lineage>
</organism>
<keyword evidence="4" id="KW-1185">Reference proteome</keyword>
<dbReference type="PANTHER" id="PTHR34475">
    <property type="match status" value="1"/>
</dbReference>
<name>A0A7W1XUY9_9BACL</name>
<evidence type="ECO:0000259" key="2">
    <source>
        <dbReference type="PROSITE" id="PS50943"/>
    </source>
</evidence>
<protein>
    <submittedName>
        <fullName evidence="3">Helix-turn-helix domain-containing protein</fullName>
    </submittedName>
</protein>
<dbReference type="InterPro" id="IPR025194">
    <property type="entry name" value="RodZ-like_C"/>
</dbReference>
<dbReference type="Pfam" id="PF13413">
    <property type="entry name" value="HTH_25"/>
    <property type="match status" value="1"/>
</dbReference>
<dbReference type="PANTHER" id="PTHR34475:SF1">
    <property type="entry name" value="CYTOSKELETON PROTEIN RODZ"/>
    <property type="match status" value="1"/>
</dbReference>
<feature type="domain" description="HTH cro/C1-type" evidence="2">
    <location>
        <begin position="8"/>
        <end position="38"/>
    </location>
</feature>
<dbReference type="PROSITE" id="PS50943">
    <property type="entry name" value="HTH_CROC1"/>
    <property type="match status" value="1"/>
</dbReference>
<dbReference type="InterPro" id="IPR010982">
    <property type="entry name" value="Lambda_DNA-bd_dom_sf"/>
</dbReference>
<evidence type="ECO:0000313" key="4">
    <source>
        <dbReference type="Proteomes" id="UP000538292"/>
    </source>
</evidence>
<dbReference type="Gene3D" id="1.10.260.40">
    <property type="entry name" value="lambda repressor-like DNA-binding domains"/>
    <property type="match status" value="1"/>
</dbReference>